<accession>A0ABU3U5Q8</accession>
<evidence type="ECO:0000313" key="3">
    <source>
        <dbReference type="Proteomes" id="UP001268651"/>
    </source>
</evidence>
<evidence type="ECO:0008006" key="4">
    <source>
        <dbReference type="Google" id="ProtNLM"/>
    </source>
</evidence>
<feature type="signal peptide" evidence="1">
    <location>
        <begin position="1"/>
        <end position="23"/>
    </location>
</feature>
<feature type="chain" id="PRO_5047455190" description="Alpha/beta hydrolase" evidence="1">
    <location>
        <begin position="24"/>
        <end position="314"/>
    </location>
</feature>
<dbReference type="EMBL" id="JAWHTF010000002">
    <property type="protein sequence ID" value="MDU8885738.1"/>
    <property type="molecule type" value="Genomic_DNA"/>
</dbReference>
<dbReference type="Proteomes" id="UP001268651">
    <property type="component" value="Unassembled WGS sequence"/>
</dbReference>
<dbReference type="SUPFAM" id="SSF53474">
    <property type="entry name" value="alpha/beta-Hydrolases"/>
    <property type="match status" value="1"/>
</dbReference>
<evidence type="ECO:0000256" key="1">
    <source>
        <dbReference type="SAM" id="SignalP"/>
    </source>
</evidence>
<dbReference type="RefSeq" id="WP_316661659.1">
    <property type="nucleotide sequence ID" value="NZ_JAWHTF010000002.1"/>
</dbReference>
<dbReference type="Gene3D" id="3.40.50.1820">
    <property type="entry name" value="alpha/beta hydrolase"/>
    <property type="match status" value="1"/>
</dbReference>
<proteinExistence type="predicted"/>
<protein>
    <recommendedName>
        <fullName evidence="4">Alpha/beta hydrolase</fullName>
    </recommendedName>
</protein>
<dbReference type="PROSITE" id="PS51257">
    <property type="entry name" value="PROKAR_LIPOPROTEIN"/>
    <property type="match status" value="1"/>
</dbReference>
<keyword evidence="1" id="KW-0732">Signal</keyword>
<comment type="caution">
    <text evidence="2">The sequence shown here is derived from an EMBL/GenBank/DDBJ whole genome shotgun (WGS) entry which is preliminary data.</text>
</comment>
<evidence type="ECO:0000313" key="2">
    <source>
        <dbReference type="EMBL" id="MDU8885738.1"/>
    </source>
</evidence>
<sequence>MHILRVSLLLQMFLLFSCNIVDFEEPKPSSQLPTEPQLSGEFLNDWAYSVNPEPYDNFEVAQFGLWVPDDVTDLRALLILLHGANTSALGFENNQGWQDYANEENIGLIGVSFKGGSYTNPVGGSGNALLIALDSITSRNNIPEVYNLPFIMRGFSAGGVFSYNFSHWKPERVVAFVNIRGGGISVDTPENKHVPGLMLIGENDAPTRGERMINVVNTNRTIGGVWGYAIEPGAEHFSSLDASNFLAKKFFSAVLDLRVSNGTNELNDIPENSGWLGNNETKEIFLFSNYPDNPEEATWLTDELFGNYWQEYQE</sequence>
<gene>
    <name evidence="2" type="ORF">RXV94_06170</name>
</gene>
<keyword evidence="3" id="KW-1185">Reference proteome</keyword>
<reference evidence="2 3" key="1">
    <citation type="submission" date="2023-10" db="EMBL/GenBank/DDBJ databases">
        <title>Marimonas sp. nov. isolated from tidal mud flat.</title>
        <authorList>
            <person name="Jaincy N.J."/>
            <person name="Srinivasan S."/>
            <person name="Lee S.-S."/>
        </authorList>
    </citation>
    <scope>NUCLEOTIDE SEQUENCE [LARGE SCALE GENOMIC DNA]</scope>
    <source>
        <strain evidence="2 3">MJ-SS3</strain>
    </source>
</reference>
<organism evidence="2 3">
    <name type="scientific">Gilvirhabdus luticola</name>
    <dbReference type="NCBI Taxonomy" id="3079858"/>
    <lineage>
        <taxon>Bacteria</taxon>
        <taxon>Pseudomonadati</taxon>
        <taxon>Bacteroidota</taxon>
        <taxon>Flavobacteriia</taxon>
        <taxon>Flavobacteriales</taxon>
        <taxon>Flavobacteriaceae</taxon>
        <taxon>Gilvirhabdus</taxon>
    </lineage>
</organism>
<dbReference type="InterPro" id="IPR029058">
    <property type="entry name" value="AB_hydrolase_fold"/>
</dbReference>
<name>A0ABU3U5Q8_9FLAO</name>